<sequence length="125" mass="13357">MKVLVDKAALDALLRSAVPAYEGDTSVIAHELNLDELVGEAVAAAQPRKRGRAGDSNIDPLDQLVQVVIGVPESMNRFIKAQVTEAGTNVQAYTRAVLHLAMRAGLMERVTAAMCNEGSKQGRCL</sequence>
<proteinExistence type="predicted"/>
<reference evidence="1 2" key="1">
    <citation type="submission" date="2007-03" db="EMBL/GenBank/DDBJ databases">
        <title>Complete sequence of plasmid pBVIE03 of Burkholderia vietnamiensis G4.</title>
        <authorList>
            <consortium name="US DOE Joint Genome Institute"/>
            <person name="Copeland A."/>
            <person name="Lucas S."/>
            <person name="Lapidus A."/>
            <person name="Barry K."/>
            <person name="Detter J.C."/>
            <person name="Glavina del Rio T."/>
            <person name="Hammon N."/>
            <person name="Israni S."/>
            <person name="Dalin E."/>
            <person name="Tice H."/>
            <person name="Pitluck S."/>
            <person name="Chain P."/>
            <person name="Malfatti S."/>
            <person name="Shin M."/>
            <person name="Vergez L."/>
            <person name="Schmutz J."/>
            <person name="Larimer F."/>
            <person name="Land M."/>
            <person name="Hauser L."/>
            <person name="Kyrpides N."/>
            <person name="Tiedje J."/>
            <person name="Richardson P."/>
        </authorList>
    </citation>
    <scope>NUCLEOTIDE SEQUENCE [LARGE SCALE GENOMIC DNA]</scope>
    <source>
        <strain evidence="2">G4 / LMG 22486</strain>
        <plasmid evidence="1 2">pBVIE03</plasmid>
    </source>
</reference>
<evidence type="ECO:0000313" key="1">
    <source>
        <dbReference type="EMBL" id="ABO60217.1"/>
    </source>
</evidence>
<dbReference type="AlphaFoldDB" id="A4JVB4"/>
<geneLocation type="plasmid" evidence="1 2">
    <name>pBVIE03</name>
</geneLocation>
<gene>
    <name evidence="1" type="ordered locus">Bcep1808_7340</name>
</gene>
<evidence type="ECO:0000313" key="2">
    <source>
        <dbReference type="Proteomes" id="UP000002287"/>
    </source>
</evidence>
<organism evidence="1 2">
    <name type="scientific">Burkholderia vietnamiensis (strain G4 / LMG 22486)</name>
    <name type="common">Burkholderia cepacia (strain R1808)</name>
    <dbReference type="NCBI Taxonomy" id="269482"/>
    <lineage>
        <taxon>Bacteria</taxon>
        <taxon>Pseudomonadati</taxon>
        <taxon>Pseudomonadota</taxon>
        <taxon>Betaproteobacteria</taxon>
        <taxon>Burkholderiales</taxon>
        <taxon>Burkholderiaceae</taxon>
        <taxon>Burkholderia</taxon>
        <taxon>Burkholderia cepacia complex</taxon>
    </lineage>
</organism>
<keyword evidence="1" id="KW-0614">Plasmid</keyword>
<dbReference type="EMBL" id="CP000619">
    <property type="protein sequence ID" value="ABO60217.1"/>
    <property type="molecule type" value="Genomic_DNA"/>
</dbReference>
<accession>A4JVB4</accession>
<dbReference type="KEGG" id="bvi:Bcep1808_7340"/>
<dbReference type="Proteomes" id="UP000002287">
    <property type="component" value="Plasmid pBVIE03"/>
</dbReference>
<dbReference type="HOGENOM" id="CLU_1988481_0_0_4"/>
<protein>
    <submittedName>
        <fullName evidence="1">Uncharacterized protein</fullName>
    </submittedName>
</protein>
<name>A4JVB4_BURVG</name>